<dbReference type="AlphaFoldDB" id="A0AAQ3R8C1"/>
<gene>
    <name evidence="6" type="ORF">R9X50_00436000</name>
</gene>
<keyword evidence="7" id="KW-1185">Reference proteome</keyword>
<dbReference type="SFLD" id="SFLDS00019">
    <property type="entry name" value="Glutathione_Transferase_(cytos"/>
    <property type="match status" value="1"/>
</dbReference>
<dbReference type="SMART" id="SM00226">
    <property type="entry name" value="LMWPc"/>
    <property type="match status" value="1"/>
</dbReference>
<dbReference type="InterPro" id="IPR050438">
    <property type="entry name" value="LMW_PTPase"/>
</dbReference>
<accession>A0AAQ3R8C1</accession>
<protein>
    <submittedName>
        <fullName evidence="6">Low molecular weight phosphotyrosine protein phosphatase</fullName>
    </submittedName>
</protein>
<dbReference type="PRINTS" id="PR00719">
    <property type="entry name" value="LMWPTPASE"/>
</dbReference>
<dbReference type="EMBL" id="CP138585">
    <property type="protein sequence ID" value="WPH01514.1"/>
    <property type="molecule type" value="Genomic_DNA"/>
</dbReference>
<dbReference type="SUPFAM" id="SSF47616">
    <property type="entry name" value="GST C-terminal domain-like"/>
    <property type="match status" value="1"/>
</dbReference>
<organism evidence="6 7">
    <name type="scientific">Acrodontium crateriforme</name>
    <dbReference type="NCBI Taxonomy" id="150365"/>
    <lineage>
        <taxon>Eukaryota</taxon>
        <taxon>Fungi</taxon>
        <taxon>Dikarya</taxon>
        <taxon>Ascomycota</taxon>
        <taxon>Pezizomycotina</taxon>
        <taxon>Dothideomycetes</taxon>
        <taxon>Dothideomycetidae</taxon>
        <taxon>Mycosphaerellales</taxon>
        <taxon>Teratosphaeriaceae</taxon>
        <taxon>Acrodontium</taxon>
    </lineage>
</organism>
<feature type="active site" description="Proton donor" evidence="4">
    <location>
        <position position="149"/>
    </location>
</feature>
<name>A0AAQ3R8C1_9PEZI</name>
<dbReference type="SUPFAM" id="SSF52788">
    <property type="entry name" value="Phosphotyrosine protein phosphatases I"/>
    <property type="match status" value="1"/>
</dbReference>
<dbReference type="CDD" id="cd16343">
    <property type="entry name" value="LMWPTP"/>
    <property type="match status" value="1"/>
</dbReference>
<dbReference type="InterPro" id="IPR036249">
    <property type="entry name" value="Thioredoxin-like_sf"/>
</dbReference>
<dbReference type="InterPro" id="IPR023485">
    <property type="entry name" value="Ptyr_pPase"/>
</dbReference>
<evidence type="ECO:0000256" key="2">
    <source>
        <dbReference type="ARBA" id="ARBA00022801"/>
    </source>
</evidence>
<dbReference type="Gene3D" id="3.40.50.2300">
    <property type="match status" value="1"/>
</dbReference>
<dbReference type="PANTHER" id="PTHR11717">
    <property type="entry name" value="LOW MOLECULAR WEIGHT PROTEIN TYROSINE PHOSPHATASE"/>
    <property type="match status" value="1"/>
</dbReference>
<evidence type="ECO:0000256" key="4">
    <source>
        <dbReference type="PIRSR" id="PIRSR617867-1"/>
    </source>
</evidence>
<dbReference type="PROSITE" id="PS50404">
    <property type="entry name" value="GST_NTER"/>
    <property type="match status" value="1"/>
</dbReference>
<dbReference type="InterPro" id="IPR004045">
    <property type="entry name" value="Glutathione_S-Trfase_N"/>
</dbReference>
<dbReference type="InterPro" id="IPR040079">
    <property type="entry name" value="Glutathione_S-Trfase"/>
</dbReference>
<dbReference type="CDD" id="cd03046">
    <property type="entry name" value="GST_N_GTT1_like"/>
    <property type="match status" value="1"/>
</dbReference>
<dbReference type="InterPro" id="IPR036196">
    <property type="entry name" value="Ptyr_pPase_sf"/>
</dbReference>
<dbReference type="GO" id="GO:0004725">
    <property type="term" value="F:protein tyrosine phosphatase activity"/>
    <property type="evidence" value="ECO:0007669"/>
    <property type="project" value="InterPro"/>
</dbReference>
<dbReference type="Gene3D" id="3.40.30.10">
    <property type="entry name" value="Glutaredoxin"/>
    <property type="match status" value="1"/>
</dbReference>
<dbReference type="PANTHER" id="PTHR11717:SF7">
    <property type="entry name" value="LOW MOLECULAR WEIGHT PHOSPHOTYROSINE PROTEIN PHOSPHATASE"/>
    <property type="match status" value="1"/>
</dbReference>
<dbReference type="SUPFAM" id="SSF52833">
    <property type="entry name" value="Thioredoxin-like"/>
    <property type="match status" value="1"/>
</dbReference>
<evidence type="ECO:0000259" key="5">
    <source>
        <dbReference type="PROSITE" id="PS50404"/>
    </source>
</evidence>
<comment type="similarity">
    <text evidence="1">Belongs to the low molecular weight phosphotyrosine protein phosphatase family.</text>
</comment>
<evidence type="ECO:0000313" key="7">
    <source>
        <dbReference type="Proteomes" id="UP001303373"/>
    </source>
</evidence>
<reference evidence="6 7" key="1">
    <citation type="submission" date="2023-11" db="EMBL/GenBank/DDBJ databases">
        <title>An acidophilic fungus is an integral part of prey digestion in a carnivorous sundew plant.</title>
        <authorList>
            <person name="Tsai I.J."/>
        </authorList>
    </citation>
    <scope>NUCLEOTIDE SEQUENCE [LARGE SCALE GENOMIC DNA]</scope>
    <source>
        <strain evidence="6">169a</strain>
    </source>
</reference>
<keyword evidence="2" id="KW-0378">Hydrolase</keyword>
<sequence>MANSSPSNGAKPASVLFVCLGNICRSPMAEGAFRHLTSAGTSNQNPLIGEIDSCGTGAYHAGDYSDSRTMSVLRDNGITNYKHQARRVNIPEDFKKFDYIIAMDADNLMDLRDMVKRAKKNGQLNGNEMEKLHLYGEFGGKTKEEEIGDPYYGGRDGFEIAYKQDEMPITLYFLQTSRAVRIAWLLEELGLDSNVEYHDREANMDTPMSYRFKPGMAVGRSPGISDGNVNLIESVAIAEYLCEKYDKSSRLLPNDPAVRANVRMWMYASDGTFFMHGLSILYCSGAAPDSAEAISTCLTPQGVQAGVVS</sequence>
<evidence type="ECO:0000256" key="3">
    <source>
        <dbReference type="ARBA" id="ARBA00022912"/>
    </source>
</evidence>
<dbReference type="InterPro" id="IPR036282">
    <property type="entry name" value="Glutathione-S-Trfase_C_sf"/>
</dbReference>
<evidence type="ECO:0000256" key="1">
    <source>
        <dbReference type="ARBA" id="ARBA00011063"/>
    </source>
</evidence>
<dbReference type="Pfam" id="PF02798">
    <property type="entry name" value="GST_N"/>
    <property type="match status" value="1"/>
</dbReference>
<feature type="active site" evidence="4">
    <location>
        <position position="25"/>
    </location>
</feature>
<feature type="active site" evidence="4">
    <location>
        <position position="19"/>
    </location>
</feature>
<proteinExistence type="inferred from homology"/>
<dbReference type="Pfam" id="PF01451">
    <property type="entry name" value="LMWPc"/>
    <property type="match status" value="1"/>
</dbReference>
<feature type="domain" description="GST N-terminal" evidence="5">
    <location>
        <begin position="166"/>
        <end position="249"/>
    </location>
</feature>
<dbReference type="Proteomes" id="UP001303373">
    <property type="component" value="Chromosome 6"/>
</dbReference>
<dbReference type="InterPro" id="IPR017867">
    <property type="entry name" value="Tyr_phospatase_low_mol_wt"/>
</dbReference>
<evidence type="ECO:0000313" key="6">
    <source>
        <dbReference type="EMBL" id="WPH01514.1"/>
    </source>
</evidence>
<keyword evidence="3" id="KW-0904">Protein phosphatase</keyword>